<reference evidence="3 4" key="1">
    <citation type="journal article" date="2013" name="PLoS Genet.">
        <title>Comparative genome structure, secondary metabolite, and effector coding capacity across Cochliobolus pathogens.</title>
        <authorList>
            <person name="Condon B.J."/>
            <person name="Leng Y."/>
            <person name="Wu D."/>
            <person name="Bushley K.E."/>
            <person name="Ohm R.A."/>
            <person name="Otillar R."/>
            <person name="Martin J."/>
            <person name="Schackwitz W."/>
            <person name="Grimwood J."/>
            <person name="MohdZainudin N."/>
            <person name="Xue C."/>
            <person name="Wang R."/>
            <person name="Manning V.A."/>
            <person name="Dhillon B."/>
            <person name="Tu Z.J."/>
            <person name="Steffenson B.J."/>
            <person name="Salamov A."/>
            <person name="Sun H."/>
            <person name="Lowry S."/>
            <person name="LaButti K."/>
            <person name="Han J."/>
            <person name="Copeland A."/>
            <person name="Lindquist E."/>
            <person name="Barry K."/>
            <person name="Schmutz J."/>
            <person name="Baker S.E."/>
            <person name="Ciuffetti L.M."/>
            <person name="Grigoriev I.V."/>
            <person name="Zhong S."/>
            <person name="Turgeon B.G."/>
        </authorList>
    </citation>
    <scope>NUCLEOTIDE SEQUENCE [LARGE SCALE GENOMIC DNA]</scope>
    <source>
        <strain evidence="3 4">ATCC 44560</strain>
    </source>
</reference>
<evidence type="ECO:0000313" key="3">
    <source>
        <dbReference type="EMBL" id="EUC42337.1"/>
    </source>
</evidence>
<feature type="compositionally biased region" description="Polar residues" evidence="1">
    <location>
        <begin position="660"/>
        <end position="703"/>
    </location>
</feature>
<dbReference type="PANTHER" id="PTHR47843">
    <property type="entry name" value="BTB DOMAIN-CONTAINING PROTEIN-RELATED"/>
    <property type="match status" value="1"/>
</dbReference>
<dbReference type="InterPro" id="IPR000210">
    <property type="entry name" value="BTB/POZ_dom"/>
</dbReference>
<dbReference type="AlphaFoldDB" id="W6YSC0"/>
<dbReference type="eggNOG" id="ENOG502SIA0">
    <property type="taxonomic scope" value="Eukaryota"/>
</dbReference>
<dbReference type="CDD" id="cd18186">
    <property type="entry name" value="BTB_POZ_ZBTB_KLHL-like"/>
    <property type="match status" value="1"/>
</dbReference>
<dbReference type="RefSeq" id="XP_007691159.1">
    <property type="nucleotide sequence ID" value="XM_007692969.1"/>
</dbReference>
<feature type="compositionally biased region" description="Pro residues" evidence="1">
    <location>
        <begin position="452"/>
        <end position="462"/>
    </location>
</feature>
<feature type="region of interest" description="Disordered" evidence="1">
    <location>
        <begin position="430"/>
        <end position="501"/>
    </location>
</feature>
<organism evidence="3 4">
    <name type="scientific">Bipolaris oryzae ATCC 44560</name>
    <dbReference type="NCBI Taxonomy" id="930090"/>
    <lineage>
        <taxon>Eukaryota</taxon>
        <taxon>Fungi</taxon>
        <taxon>Dikarya</taxon>
        <taxon>Ascomycota</taxon>
        <taxon>Pezizomycotina</taxon>
        <taxon>Dothideomycetes</taxon>
        <taxon>Pleosporomycetidae</taxon>
        <taxon>Pleosporales</taxon>
        <taxon>Pleosporineae</taxon>
        <taxon>Pleosporaceae</taxon>
        <taxon>Bipolaris</taxon>
    </lineage>
</organism>
<accession>W6YSC0</accession>
<sequence>MHSHSGAEKAGETSVRDCHRLGQSTTAISLCLAALRFDTRASHPSHLHSARQQHGDNIITTTQSIHTHSLTALVTRASCLAFMSAAVAPYGAGSRRSRMATGSIGHVPAPTFAEYVDDPFLDQRRDEADASQTQEQDMADLIHRAPSPGASQCSSAQQSQASAQCIALRPALTHRLFSHHLHVRALAKLQRDRLLSGPMIDIYVGESKRHWALHRNLLCHHSEALENELLGDANGNARKDRLDLPDHDPAGFELLVKWLYQGSLDDVSDMADENQKYDYAVSCHKLYLLCERFNMTQLKNVAMDQYRKGLHEAELVPDPDEIDAIYRKSPTGSPFRRLMTRIAARQIMDPANERDVETYRECFTNNPDFAIDLVKAIRSGTGGMLFDDPTDKGNECLYHDHEAAPNCYVKEKLRGKQAKKRIAQSSIKSVPYINSVQPNRPPLPHLQTEPLPHSPPPPPPAARPHGKNPLRRCLTSPASSTVGTSKEMAVATQPPNPDAFRDREKDMERLRKVTPPDRKRLERFQVNGMRIYEPQPVLDERLQSLEDRHRLVKDSQVIDGIDGEGQGGPVQPLYQTPIRRGIWEWAKGGAGRGNTIGPIPEIPDDFGMPSTTDSEKNDLYSEEQVATSKVTVFGLSHSHINPSPSFSQTKRSSDELVAASSANTTPATLNRPTEQWTNGKQVMQQPISEHSSPLTPETPTPAQRQRDMSVDANGTPSKNAVARENSEVGEHVSNGASQKPSSTTQASDPPHLRTFKVTLAPNMLSPARNSPGAAK</sequence>
<name>W6YSC0_COCMI</name>
<evidence type="ECO:0000259" key="2">
    <source>
        <dbReference type="Pfam" id="PF00651"/>
    </source>
</evidence>
<dbReference type="Proteomes" id="UP000054032">
    <property type="component" value="Unassembled WGS sequence"/>
</dbReference>
<feature type="domain" description="BTB" evidence="2">
    <location>
        <begin position="202"/>
        <end position="273"/>
    </location>
</feature>
<dbReference type="GeneID" id="19123718"/>
<keyword evidence="4" id="KW-1185">Reference proteome</keyword>
<proteinExistence type="predicted"/>
<dbReference type="SUPFAM" id="SSF54695">
    <property type="entry name" value="POZ domain"/>
    <property type="match status" value="1"/>
</dbReference>
<dbReference type="PANTHER" id="PTHR47843:SF2">
    <property type="entry name" value="BTB DOMAIN-CONTAINING PROTEIN"/>
    <property type="match status" value="1"/>
</dbReference>
<dbReference type="EMBL" id="KI964065">
    <property type="protein sequence ID" value="EUC42337.1"/>
    <property type="molecule type" value="Genomic_DNA"/>
</dbReference>
<feature type="region of interest" description="Disordered" evidence="1">
    <location>
        <begin position="640"/>
        <end position="775"/>
    </location>
</feature>
<evidence type="ECO:0000313" key="4">
    <source>
        <dbReference type="Proteomes" id="UP000054032"/>
    </source>
</evidence>
<dbReference type="KEGG" id="bor:COCMIDRAFT_39612"/>
<gene>
    <name evidence="3" type="ORF">COCMIDRAFT_39612</name>
</gene>
<dbReference type="HOGENOM" id="CLU_411114_0_0_1"/>
<dbReference type="STRING" id="930090.W6YSC0"/>
<dbReference type="Gene3D" id="3.30.710.10">
    <property type="entry name" value="Potassium Channel Kv1.1, Chain A"/>
    <property type="match status" value="1"/>
</dbReference>
<evidence type="ECO:0000256" key="1">
    <source>
        <dbReference type="SAM" id="MobiDB-lite"/>
    </source>
</evidence>
<dbReference type="OrthoDB" id="194443at2759"/>
<feature type="compositionally biased region" description="Polar residues" evidence="1">
    <location>
        <begin position="640"/>
        <end position="650"/>
    </location>
</feature>
<dbReference type="Pfam" id="PF00651">
    <property type="entry name" value="BTB"/>
    <property type="match status" value="1"/>
</dbReference>
<feature type="compositionally biased region" description="Polar residues" evidence="1">
    <location>
        <begin position="734"/>
        <end position="747"/>
    </location>
</feature>
<dbReference type="InterPro" id="IPR011333">
    <property type="entry name" value="SKP1/BTB/POZ_sf"/>
</dbReference>
<protein>
    <recommendedName>
        <fullName evidence="2">BTB domain-containing protein</fullName>
    </recommendedName>
</protein>